<dbReference type="InterPro" id="IPR029068">
    <property type="entry name" value="Glyas_Bleomycin-R_OHBP_Dase"/>
</dbReference>
<evidence type="ECO:0000256" key="1">
    <source>
        <dbReference type="ARBA" id="ARBA00022723"/>
    </source>
</evidence>
<evidence type="ECO:0000313" key="4">
    <source>
        <dbReference type="Proteomes" id="UP000075420"/>
    </source>
</evidence>
<feature type="domain" description="VOC" evidence="2">
    <location>
        <begin position="10"/>
        <end position="148"/>
    </location>
</feature>
<dbReference type="GO" id="GO:0046491">
    <property type="term" value="P:L-methylmalonyl-CoA metabolic process"/>
    <property type="evidence" value="ECO:0007669"/>
    <property type="project" value="TreeGrafter"/>
</dbReference>
<dbReference type="GO" id="GO:0004493">
    <property type="term" value="F:methylmalonyl-CoA epimerase activity"/>
    <property type="evidence" value="ECO:0007669"/>
    <property type="project" value="TreeGrafter"/>
</dbReference>
<proteinExistence type="predicted"/>
<dbReference type="AlphaFoldDB" id="A0A150PK03"/>
<reference evidence="3 4" key="1">
    <citation type="submission" date="2014-02" db="EMBL/GenBank/DDBJ databases">
        <title>The small core and large imbalanced accessory genome model reveals a collaborative survival strategy of Sorangium cellulosum strains in nature.</title>
        <authorList>
            <person name="Han K."/>
            <person name="Peng R."/>
            <person name="Blom J."/>
            <person name="Li Y.-Z."/>
        </authorList>
    </citation>
    <scope>NUCLEOTIDE SEQUENCE [LARGE SCALE GENOMIC DNA]</scope>
    <source>
        <strain evidence="3 4">So0157-25</strain>
    </source>
</reference>
<comment type="caution">
    <text evidence="3">The sequence shown here is derived from an EMBL/GenBank/DDBJ whole genome shotgun (WGS) entry which is preliminary data.</text>
</comment>
<sequence length="150" mass="16761">MKDQIPGFLFIDHIAIAVPAGQLDEQVRAYEMLGFREVHREEVKGGDQVREVMLRIGDSDNHVQLLEPLSPASPVQKLIDKSGGRGGFAHVAYRVRDVQVAFDELKARGFRIIDAAPRPGSRGTTIFFVHPKSREDAPFGYLIEVVQSHE</sequence>
<dbReference type="Proteomes" id="UP000075420">
    <property type="component" value="Unassembled WGS sequence"/>
</dbReference>
<dbReference type="EMBL" id="JELY01001367">
    <property type="protein sequence ID" value="KYF56037.1"/>
    <property type="molecule type" value="Genomic_DNA"/>
</dbReference>
<evidence type="ECO:0000313" key="3">
    <source>
        <dbReference type="EMBL" id="KYF56037.1"/>
    </source>
</evidence>
<dbReference type="Gene3D" id="3.10.180.10">
    <property type="entry name" value="2,3-Dihydroxybiphenyl 1,2-Dioxygenase, domain 1"/>
    <property type="match status" value="1"/>
</dbReference>
<gene>
    <name evidence="3" type="ORF">BE08_19105</name>
</gene>
<dbReference type="InterPro" id="IPR037523">
    <property type="entry name" value="VOC_core"/>
</dbReference>
<dbReference type="GO" id="GO:0046872">
    <property type="term" value="F:metal ion binding"/>
    <property type="evidence" value="ECO:0007669"/>
    <property type="project" value="UniProtKB-KW"/>
</dbReference>
<evidence type="ECO:0000259" key="2">
    <source>
        <dbReference type="PROSITE" id="PS51819"/>
    </source>
</evidence>
<dbReference type="Pfam" id="PF13669">
    <property type="entry name" value="Glyoxalase_4"/>
    <property type="match status" value="1"/>
</dbReference>
<keyword evidence="1" id="KW-0479">Metal-binding</keyword>
<dbReference type="InterPro" id="IPR051785">
    <property type="entry name" value="MMCE/EMCE_epimerase"/>
</dbReference>
<dbReference type="SUPFAM" id="SSF54593">
    <property type="entry name" value="Glyoxalase/Bleomycin resistance protein/Dihydroxybiphenyl dioxygenase"/>
    <property type="match status" value="1"/>
</dbReference>
<dbReference type="PANTHER" id="PTHR43048">
    <property type="entry name" value="METHYLMALONYL-COA EPIMERASE"/>
    <property type="match status" value="1"/>
</dbReference>
<protein>
    <submittedName>
        <fullName evidence="3">Glyoxalase</fullName>
    </submittedName>
</protein>
<accession>A0A150PK03</accession>
<name>A0A150PK03_SORCE</name>
<dbReference type="PROSITE" id="PS51819">
    <property type="entry name" value="VOC"/>
    <property type="match status" value="1"/>
</dbReference>
<dbReference type="PANTHER" id="PTHR43048:SF3">
    <property type="entry name" value="METHYLMALONYL-COA EPIMERASE, MITOCHONDRIAL"/>
    <property type="match status" value="1"/>
</dbReference>
<organism evidence="3 4">
    <name type="scientific">Sorangium cellulosum</name>
    <name type="common">Polyangium cellulosum</name>
    <dbReference type="NCBI Taxonomy" id="56"/>
    <lineage>
        <taxon>Bacteria</taxon>
        <taxon>Pseudomonadati</taxon>
        <taxon>Myxococcota</taxon>
        <taxon>Polyangia</taxon>
        <taxon>Polyangiales</taxon>
        <taxon>Polyangiaceae</taxon>
        <taxon>Sorangium</taxon>
    </lineage>
</organism>